<protein>
    <submittedName>
        <fullName evidence="1">Uncharacterized protein</fullName>
    </submittedName>
</protein>
<organism evidence="1 2">
    <name type="scientific">Sphingomonas koreensis</name>
    <dbReference type="NCBI Taxonomy" id="93064"/>
    <lineage>
        <taxon>Bacteria</taxon>
        <taxon>Pseudomonadati</taxon>
        <taxon>Pseudomonadota</taxon>
        <taxon>Alphaproteobacteria</taxon>
        <taxon>Sphingomonadales</taxon>
        <taxon>Sphingomonadaceae</taxon>
        <taxon>Sphingomonas</taxon>
    </lineage>
</organism>
<dbReference type="AlphaFoldDB" id="A0A430G364"/>
<dbReference type="EMBL" id="QQYZ01000009">
    <property type="protein sequence ID" value="RSY84654.1"/>
    <property type="molecule type" value="Genomic_DNA"/>
</dbReference>
<proteinExistence type="predicted"/>
<comment type="caution">
    <text evidence="1">The sequence shown here is derived from an EMBL/GenBank/DDBJ whole genome shotgun (WGS) entry which is preliminary data.</text>
</comment>
<dbReference type="Proteomes" id="UP000287746">
    <property type="component" value="Unassembled WGS sequence"/>
</dbReference>
<evidence type="ECO:0000313" key="1">
    <source>
        <dbReference type="EMBL" id="RSY84654.1"/>
    </source>
</evidence>
<evidence type="ECO:0000313" key="2">
    <source>
        <dbReference type="Proteomes" id="UP000287746"/>
    </source>
</evidence>
<gene>
    <name evidence="1" type="ORF">DAH66_11270</name>
</gene>
<accession>A0A430G364</accession>
<sequence length="181" mass="20166">MRRDTRPERRSPPPLDPAALERLALRYVERFATTRGKLAVYLARKVCERGWEGAPADPVAIAERFAELGYVNDRIYAESKASAMARRGLGARRVSEALRHAGVQDGDAEAVAQQVEERTNETAIAFARKRRFGPFAEAEADRDRRAKQVAAMVRAGHAPELAWKIVRMSPGESVKPLLDDD</sequence>
<reference evidence="1 2" key="1">
    <citation type="submission" date="2018-07" db="EMBL/GenBank/DDBJ databases">
        <title>Genomic and Epidemiologic Investigation of an Indolent Hospital Outbreak.</title>
        <authorList>
            <person name="Johnson R.C."/>
            <person name="Deming C."/>
            <person name="Conlan S."/>
            <person name="Zellmer C.J."/>
            <person name="Michelin A.V."/>
            <person name="Lee-Lin S."/>
            <person name="Thomas P.J."/>
            <person name="Park M."/>
            <person name="Weingarten R.A."/>
            <person name="Less J."/>
            <person name="Dekker J.P."/>
            <person name="Frank K.M."/>
            <person name="Musser K.A."/>
            <person name="Mcquiston J.R."/>
            <person name="Henderson D.K."/>
            <person name="Lau A.F."/>
            <person name="Palmore T.N."/>
            <person name="Segre J.A."/>
        </authorList>
    </citation>
    <scope>NUCLEOTIDE SEQUENCE [LARGE SCALE GENOMIC DNA]</scope>
    <source>
        <strain evidence="1 2">SK-CDC1_0717</strain>
    </source>
</reference>
<name>A0A430G364_9SPHN</name>
<dbReference type="RefSeq" id="WP_126004522.1">
    <property type="nucleotide sequence ID" value="NZ_QQYZ01000009.1"/>
</dbReference>